<dbReference type="AlphaFoldDB" id="A0A7D9IQF2"/>
<proteinExistence type="predicted"/>
<reference evidence="1" key="1">
    <citation type="submission" date="2020-04" db="EMBL/GenBank/DDBJ databases">
        <authorList>
            <person name="Alioto T."/>
            <person name="Alioto T."/>
            <person name="Gomez Garrido J."/>
        </authorList>
    </citation>
    <scope>NUCLEOTIDE SEQUENCE</scope>
    <source>
        <strain evidence="1">A484AB</strain>
    </source>
</reference>
<feature type="non-terminal residue" evidence="1">
    <location>
        <position position="1"/>
    </location>
</feature>
<feature type="non-terminal residue" evidence="1">
    <location>
        <position position="144"/>
    </location>
</feature>
<dbReference type="Pfam" id="PF00078">
    <property type="entry name" value="RVT_1"/>
    <property type="match status" value="1"/>
</dbReference>
<accession>A0A7D9IQF2</accession>
<gene>
    <name evidence="1" type="ORF">PACLA_8A067965</name>
</gene>
<evidence type="ECO:0000313" key="2">
    <source>
        <dbReference type="Proteomes" id="UP001152795"/>
    </source>
</evidence>
<comment type="caution">
    <text evidence="1">The sequence shown here is derived from an EMBL/GenBank/DDBJ whole genome shotgun (WGS) entry which is preliminary data.</text>
</comment>
<dbReference type="PROSITE" id="PS50878">
    <property type="entry name" value="RT_POL"/>
    <property type="match status" value="1"/>
</dbReference>
<sequence length="144" mass="15984">LTSCKDRQQQTTVLGATSSALPVTYEVPQGSILGPLLFLLYQNNLPNSINHSKIATFADDTKIYQVINAKADASAMENDLANFQTSSANANLLFNTDKCKTLRITRKLNKIDHTYKLHDSSLKTTDCDRDLGVWTSSTLTWSKQ</sequence>
<name>A0A7D9IQF2_PARCT</name>
<evidence type="ECO:0000313" key="1">
    <source>
        <dbReference type="EMBL" id="CAB4011185.1"/>
    </source>
</evidence>
<dbReference type="EMBL" id="CACRXK020007061">
    <property type="protein sequence ID" value="CAB4011185.1"/>
    <property type="molecule type" value="Genomic_DNA"/>
</dbReference>
<keyword evidence="2" id="KW-1185">Reference proteome</keyword>
<dbReference type="InterPro" id="IPR000477">
    <property type="entry name" value="RT_dom"/>
</dbReference>
<dbReference type="PANTHER" id="PTHR33332">
    <property type="entry name" value="REVERSE TRANSCRIPTASE DOMAIN-CONTAINING PROTEIN"/>
    <property type="match status" value="1"/>
</dbReference>
<dbReference type="Proteomes" id="UP001152795">
    <property type="component" value="Unassembled WGS sequence"/>
</dbReference>
<protein>
    <submittedName>
        <fullName evidence="1">Uncharacterized protein</fullName>
    </submittedName>
</protein>
<dbReference type="OrthoDB" id="416454at2759"/>
<organism evidence="1 2">
    <name type="scientific">Paramuricea clavata</name>
    <name type="common">Red gorgonian</name>
    <name type="synonym">Violescent sea-whip</name>
    <dbReference type="NCBI Taxonomy" id="317549"/>
    <lineage>
        <taxon>Eukaryota</taxon>
        <taxon>Metazoa</taxon>
        <taxon>Cnidaria</taxon>
        <taxon>Anthozoa</taxon>
        <taxon>Octocorallia</taxon>
        <taxon>Malacalcyonacea</taxon>
        <taxon>Plexauridae</taxon>
        <taxon>Paramuricea</taxon>
    </lineage>
</organism>